<comment type="caution">
    <text evidence="1">The sequence shown here is derived from an EMBL/GenBank/DDBJ whole genome shotgun (WGS) entry which is preliminary data.</text>
</comment>
<proteinExistence type="predicted"/>
<protein>
    <recommendedName>
        <fullName evidence="3">Rna-directed dna polymerase from mobile element jockey-like</fullName>
    </recommendedName>
</protein>
<evidence type="ECO:0008006" key="3">
    <source>
        <dbReference type="Google" id="ProtNLM"/>
    </source>
</evidence>
<name>A0ABC9Y568_GRUJA</name>
<evidence type="ECO:0000313" key="2">
    <source>
        <dbReference type="Proteomes" id="UP001623348"/>
    </source>
</evidence>
<dbReference type="AlphaFoldDB" id="A0ABC9Y568"/>
<reference evidence="1 2" key="1">
    <citation type="submission" date="2024-06" db="EMBL/GenBank/DDBJ databases">
        <title>The draft genome of Grus japonensis, version 3.</title>
        <authorList>
            <person name="Nabeshima K."/>
            <person name="Suzuki S."/>
            <person name="Onuma M."/>
        </authorList>
    </citation>
    <scope>NUCLEOTIDE SEQUENCE [LARGE SCALE GENOMIC DNA]</scope>
    <source>
        <strain evidence="1 2">451A</strain>
    </source>
</reference>
<accession>A0ABC9Y568</accession>
<keyword evidence="2" id="KW-1185">Reference proteome</keyword>
<evidence type="ECO:0000313" key="1">
    <source>
        <dbReference type="EMBL" id="GAB0205091.1"/>
    </source>
</evidence>
<gene>
    <name evidence="1" type="ORF">GRJ2_002974700</name>
</gene>
<organism evidence="1 2">
    <name type="scientific">Grus japonensis</name>
    <name type="common">Japanese crane</name>
    <name type="synonym">Red-crowned crane</name>
    <dbReference type="NCBI Taxonomy" id="30415"/>
    <lineage>
        <taxon>Eukaryota</taxon>
        <taxon>Metazoa</taxon>
        <taxon>Chordata</taxon>
        <taxon>Craniata</taxon>
        <taxon>Vertebrata</taxon>
        <taxon>Euteleostomi</taxon>
        <taxon>Archelosauria</taxon>
        <taxon>Archosauria</taxon>
        <taxon>Dinosauria</taxon>
        <taxon>Saurischia</taxon>
        <taxon>Theropoda</taxon>
        <taxon>Coelurosauria</taxon>
        <taxon>Aves</taxon>
        <taxon>Neognathae</taxon>
        <taxon>Neoaves</taxon>
        <taxon>Gruiformes</taxon>
        <taxon>Gruidae</taxon>
        <taxon>Grus</taxon>
    </lineage>
</organism>
<dbReference type="PANTHER" id="PTHR33332">
    <property type="entry name" value="REVERSE TRANSCRIPTASE DOMAIN-CONTAINING PROTEIN"/>
    <property type="match status" value="1"/>
</dbReference>
<sequence>MENREVVRDSQHGFTEGKSRLSNLVVFYEGVTVSADKGRATDVIYLDFYKAFDTVLHNIIASKLKRYGFDGWTVGWYRLEDECIESSPAEKDLVILVDEKLGISWQHALAAQKANCILGYIKRSMTSRFTEVIFSLYAALVRPHLDYCI</sequence>
<dbReference type="EMBL" id="BAAFJT010000040">
    <property type="protein sequence ID" value="GAB0205091.1"/>
    <property type="molecule type" value="Genomic_DNA"/>
</dbReference>
<dbReference type="Proteomes" id="UP001623348">
    <property type="component" value="Unassembled WGS sequence"/>
</dbReference>